<evidence type="ECO:0000313" key="2">
    <source>
        <dbReference type="EMBL" id="KAK4295349.1"/>
    </source>
</evidence>
<dbReference type="Proteomes" id="UP001292094">
    <property type="component" value="Unassembled WGS sequence"/>
</dbReference>
<protein>
    <submittedName>
        <fullName evidence="2">Uncharacterized protein</fullName>
    </submittedName>
</protein>
<sequence>MGKGRIDRKGGSSKRGRRKDRLEKVRSRVLGHVFDWGWLEGGSGAGSWVEKMGRGNPTDRLTDTPTDRQTPRQTDRHPDRPTDRLPFIHPSIHERLWTE</sequence>
<evidence type="ECO:0000256" key="1">
    <source>
        <dbReference type="SAM" id="MobiDB-lite"/>
    </source>
</evidence>
<organism evidence="2 3">
    <name type="scientific">Petrolisthes manimaculis</name>
    <dbReference type="NCBI Taxonomy" id="1843537"/>
    <lineage>
        <taxon>Eukaryota</taxon>
        <taxon>Metazoa</taxon>
        <taxon>Ecdysozoa</taxon>
        <taxon>Arthropoda</taxon>
        <taxon>Crustacea</taxon>
        <taxon>Multicrustacea</taxon>
        <taxon>Malacostraca</taxon>
        <taxon>Eumalacostraca</taxon>
        <taxon>Eucarida</taxon>
        <taxon>Decapoda</taxon>
        <taxon>Pleocyemata</taxon>
        <taxon>Anomura</taxon>
        <taxon>Galatheoidea</taxon>
        <taxon>Porcellanidae</taxon>
        <taxon>Petrolisthes</taxon>
    </lineage>
</organism>
<proteinExistence type="predicted"/>
<feature type="compositionally biased region" description="Basic and acidic residues" evidence="1">
    <location>
        <begin position="60"/>
        <end position="83"/>
    </location>
</feature>
<feature type="region of interest" description="Disordered" evidence="1">
    <location>
        <begin position="43"/>
        <end position="91"/>
    </location>
</feature>
<gene>
    <name evidence="2" type="ORF">Pmani_032081</name>
</gene>
<feature type="region of interest" description="Disordered" evidence="1">
    <location>
        <begin position="1"/>
        <end position="21"/>
    </location>
</feature>
<evidence type="ECO:0000313" key="3">
    <source>
        <dbReference type="Proteomes" id="UP001292094"/>
    </source>
</evidence>
<feature type="compositionally biased region" description="Basic and acidic residues" evidence="1">
    <location>
        <begin position="1"/>
        <end position="10"/>
    </location>
</feature>
<dbReference type="AlphaFoldDB" id="A0AAE1NTT9"/>
<dbReference type="EMBL" id="JAWZYT010004097">
    <property type="protein sequence ID" value="KAK4295349.1"/>
    <property type="molecule type" value="Genomic_DNA"/>
</dbReference>
<comment type="caution">
    <text evidence="2">The sequence shown here is derived from an EMBL/GenBank/DDBJ whole genome shotgun (WGS) entry which is preliminary data.</text>
</comment>
<name>A0AAE1NTT9_9EUCA</name>
<accession>A0AAE1NTT9</accession>
<reference evidence="2" key="1">
    <citation type="submission" date="2023-11" db="EMBL/GenBank/DDBJ databases">
        <title>Genome assemblies of two species of porcelain crab, Petrolisthes cinctipes and Petrolisthes manimaculis (Anomura: Porcellanidae).</title>
        <authorList>
            <person name="Angst P."/>
        </authorList>
    </citation>
    <scope>NUCLEOTIDE SEQUENCE</scope>
    <source>
        <strain evidence="2">PB745_02</strain>
        <tissue evidence="2">Gill</tissue>
    </source>
</reference>
<keyword evidence="3" id="KW-1185">Reference proteome</keyword>